<sequence length="62" mass="6931">MPASTKIMALYSLDDPVSIFNYPLTTASYTTWDENTVWTDTGGVWSSRITARIIMPVEDNEG</sequence>
<keyword evidence="2" id="KW-1185">Reference proteome</keyword>
<dbReference type="AlphaFoldDB" id="A0A821NYE2"/>
<protein>
    <submittedName>
        <fullName evidence="1">Uncharacterized protein</fullName>
    </submittedName>
</protein>
<reference evidence="1" key="1">
    <citation type="submission" date="2021-02" db="EMBL/GenBank/DDBJ databases">
        <authorList>
            <person name="Nowell W R."/>
        </authorList>
    </citation>
    <scope>NUCLEOTIDE SEQUENCE</scope>
</reference>
<evidence type="ECO:0000313" key="1">
    <source>
        <dbReference type="EMBL" id="CAF4795498.1"/>
    </source>
</evidence>
<gene>
    <name evidence="1" type="ORF">UJA718_LOCUS41043</name>
</gene>
<dbReference type="EMBL" id="CAJOBP010047132">
    <property type="protein sequence ID" value="CAF4795498.1"/>
    <property type="molecule type" value="Genomic_DNA"/>
</dbReference>
<evidence type="ECO:0000313" key="2">
    <source>
        <dbReference type="Proteomes" id="UP000663873"/>
    </source>
</evidence>
<name>A0A821NYE2_9BILA</name>
<organism evidence="1 2">
    <name type="scientific">Rotaria socialis</name>
    <dbReference type="NCBI Taxonomy" id="392032"/>
    <lineage>
        <taxon>Eukaryota</taxon>
        <taxon>Metazoa</taxon>
        <taxon>Spiralia</taxon>
        <taxon>Gnathifera</taxon>
        <taxon>Rotifera</taxon>
        <taxon>Eurotatoria</taxon>
        <taxon>Bdelloidea</taxon>
        <taxon>Philodinida</taxon>
        <taxon>Philodinidae</taxon>
        <taxon>Rotaria</taxon>
    </lineage>
</organism>
<accession>A0A821NYE2</accession>
<comment type="caution">
    <text evidence="1">The sequence shown here is derived from an EMBL/GenBank/DDBJ whole genome shotgun (WGS) entry which is preliminary data.</text>
</comment>
<dbReference type="Proteomes" id="UP000663873">
    <property type="component" value="Unassembled WGS sequence"/>
</dbReference>
<feature type="non-terminal residue" evidence="1">
    <location>
        <position position="1"/>
    </location>
</feature>
<proteinExistence type="predicted"/>